<protein>
    <recommendedName>
        <fullName evidence="11">Aminopeptidase</fullName>
        <ecNumber evidence="11">3.4.11.-</ecNumber>
    </recommendedName>
</protein>
<dbReference type="FunFam" id="1.10.390.10:FF:000001">
    <property type="entry name" value="Aminopeptidase"/>
    <property type="match status" value="1"/>
</dbReference>
<dbReference type="Pfam" id="PF01433">
    <property type="entry name" value="Peptidase_M1"/>
    <property type="match status" value="1"/>
</dbReference>
<dbReference type="InterPro" id="IPR027268">
    <property type="entry name" value="Peptidase_M4/M1_CTD_sf"/>
</dbReference>
<feature type="domain" description="Aminopeptidase N-like N-terminal" evidence="14">
    <location>
        <begin position="16"/>
        <end position="213"/>
    </location>
</feature>
<comment type="caution">
    <text evidence="15">The sequence shown here is derived from an EMBL/GenBank/DDBJ whole genome shotgun (WGS) entry which is preliminary data.</text>
</comment>
<evidence type="ECO:0000256" key="9">
    <source>
        <dbReference type="PIRSR" id="PIRSR634016-3"/>
    </source>
</evidence>
<dbReference type="EC" id="3.4.11.-" evidence="11"/>
<dbReference type="GO" id="GO:0016020">
    <property type="term" value="C:membrane"/>
    <property type="evidence" value="ECO:0007669"/>
    <property type="project" value="TreeGrafter"/>
</dbReference>
<keyword evidence="4 9" id="KW-0479">Metal-binding</keyword>
<dbReference type="GO" id="GO:0042277">
    <property type="term" value="F:peptide binding"/>
    <property type="evidence" value="ECO:0007669"/>
    <property type="project" value="TreeGrafter"/>
</dbReference>
<accession>A0AA88KJD9</accession>
<dbReference type="SUPFAM" id="SSF63737">
    <property type="entry name" value="Leukotriene A4 hydrolase N-terminal domain"/>
    <property type="match status" value="1"/>
</dbReference>
<comment type="similarity">
    <text evidence="1 11">Belongs to the peptidase M1 family.</text>
</comment>
<dbReference type="InterPro" id="IPR024571">
    <property type="entry name" value="ERAP1-like_C_dom"/>
</dbReference>
<keyword evidence="3 11" id="KW-0645">Protease</keyword>
<feature type="binding site" evidence="9">
    <location>
        <position position="327"/>
    </location>
    <ligand>
        <name>Zn(2+)</name>
        <dbReference type="ChEBI" id="CHEBI:29105"/>
        <note>catalytic</note>
    </ligand>
</feature>
<sequence>MSVSQRKDQLPSDVTPLVYRLHLNPNLETFEFSGEESVDLKINVNPNQITRIVANSKDLNIREAYLMIHHQRVNFKNIGFDIENDQIIFELNDSLEVIMNNMPRDDEKALEIITLHIKFTGELNDKLCGFYRSKYIRDGVEKYAAVTQFQPADARRSFVCWDDPAFKAIFEISLVAPKTHIALSNMHCMEETDIDDTRKLHKFAPTPPMSTYLVAYIVGEFDYVETISSETHHPVPIRIYTPVGKKDQGLFSLDVVAKVLPLFEKYFDMPYPLTKIDLIAVSQLSFGGMENYGLITFREQILLVDPVNTSALAKQTVAIVVAHELSHQWFGNLVTPKWWESLWLNEGYATYLEYFAIDCLYPEWRVFEQFIYSDFYRAFALDGLRNSHPVEVPVNSAAEIDEVFDAISYSKGSCCVRMLIEWLGIENFRKGMIQYLKKYKFSNASTNDLWNCLSEVLEVDVASVMSSWTLTTGYPIVSVTEGNVGGMDTRNLVLTQHRFVEDIGADINNPSIWSVPISYIICNSDDSTSEQKVLMREKEIVISVPANMKWIKFNKNQVGFFRVNFRNDQYYANLVLPIKNKQLSPIDRMSIIEDATSLSKCGIVPIEQVLSLFSAYSTEDNHTVLSSVASCLNTIGNLIKNENEHIQQKFNAFARSIFVHLRDELGWEPKPNEDHLTGMKRTLVMNTLLQYKDEKTIQQALSKFENFLNNPQSLIPDLRSVAYSAAVMHGRDSFQQVWRVYESSDLTEEKIRVLKSIGLTQDGELLQQTLNRVLDGSVPTQNISYMLMGLSQNAKACTLMWKYFFENYTAIREKFESGLLFGRIIKLFTENTIDENEVIQIKDNLEKIKTKAIQRTVDQVKESITLNSKWSASCKNDIIFWLSNNL</sequence>
<dbReference type="Proteomes" id="UP000816034">
    <property type="component" value="Unassembled WGS sequence"/>
</dbReference>
<dbReference type="GeneID" id="68103010"/>
<dbReference type="InterPro" id="IPR001930">
    <property type="entry name" value="Peptidase_M1"/>
</dbReference>
<dbReference type="PANTHER" id="PTHR11533:SF174">
    <property type="entry name" value="PUROMYCIN-SENSITIVE AMINOPEPTIDASE-RELATED"/>
    <property type="match status" value="1"/>
</dbReference>
<dbReference type="SUPFAM" id="SSF55486">
    <property type="entry name" value="Metalloproteases ('zincins'), catalytic domain"/>
    <property type="match status" value="1"/>
</dbReference>
<dbReference type="InterPro" id="IPR014782">
    <property type="entry name" value="Peptidase_M1_dom"/>
</dbReference>
<evidence type="ECO:0000256" key="4">
    <source>
        <dbReference type="ARBA" id="ARBA00022723"/>
    </source>
</evidence>
<dbReference type="AlphaFoldDB" id="A0AA88KJD9"/>
<reference evidence="15 16" key="1">
    <citation type="journal article" date="2018" name="BMC Genomics">
        <title>The genome of Naegleria lovaniensis, the basis for a comparative approach to unravel pathogenicity factors of the human pathogenic amoeba N. fowleri.</title>
        <authorList>
            <person name="Liechti N."/>
            <person name="Schurch N."/>
            <person name="Bruggmann R."/>
            <person name="Wittwer M."/>
        </authorList>
    </citation>
    <scope>NUCLEOTIDE SEQUENCE [LARGE SCALE GENOMIC DNA]</scope>
    <source>
        <strain evidence="15 16">ATCC 30569</strain>
    </source>
</reference>
<dbReference type="PANTHER" id="PTHR11533">
    <property type="entry name" value="PROTEASE M1 ZINC METALLOPROTEASE"/>
    <property type="match status" value="1"/>
</dbReference>
<keyword evidence="7 11" id="KW-0482">Metalloprotease</keyword>
<evidence type="ECO:0000256" key="8">
    <source>
        <dbReference type="PIRSR" id="PIRSR634016-1"/>
    </source>
</evidence>
<dbReference type="Pfam" id="PF17900">
    <property type="entry name" value="Peptidase_M1_N"/>
    <property type="match status" value="1"/>
</dbReference>
<dbReference type="GO" id="GO:0043171">
    <property type="term" value="P:peptide catabolic process"/>
    <property type="evidence" value="ECO:0007669"/>
    <property type="project" value="TreeGrafter"/>
</dbReference>
<dbReference type="CDD" id="cd09601">
    <property type="entry name" value="M1_APN-Q_like"/>
    <property type="match status" value="1"/>
</dbReference>
<keyword evidence="2 11" id="KW-0031">Aminopeptidase</keyword>
<evidence type="ECO:0000256" key="1">
    <source>
        <dbReference type="ARBA" id="ARBA00010136"/>
    </source>
</evidence>
<feature type="domain" description="Peptidase M1 membrane alanine aminopeptidase" evidence="12">
    <location>
        <begin position="251"/>
        <end position="468"/>
    </location>
</feature>
<dbReference type="GO" id="GO:0008270">
    <property type="term" value="F:zinc ion binding"/>
    <property type="evidence" value="ECO:0007669"/>
    <property type="project" value="UniProtKB-UniRule"/>
</dbReference>
<organism evidence="15 16">
    <name type="scientific">Naegleria lovaniensis</name>
    <name type="common">Amoeba</name>
    <dbReference type="NCBI Taxonomy" id="51637"/>
    <lineage>
        <taxon>Eukaryota</taxon>
        <taxon>Discoba</taxon>
        <taxon>Heterolobosea</taxon>
        <taxon>Tetramitia</taxon>
        <taxon>Eutetramitia</taxon>
        <taxon>Vahlkampfiidae</taxon>
        <taxon>Naegleria</taxon>
    </lineage>
</organism>
<dbReference type="GO" id="GO:0005737">
    <property type="term" value="C:cytoplasm"/>
    <property type="evidence" value="ECO:0007669"/>
    <property type="project" value="TreeGrafter"/>
</dbReference>
<dbReference type="Pfam" id="PF11838">
    <property type="entry name" value="ERAP1_C"/>
    <property type="match status" value="1"/>
</dbReference>
<dbReference type="PRINTS" id="PR00756">
    <property type="entry name" value="ALADIPTASE"/>
</dbReference>
<dbReference type="Gene3D" id="2.60.40.1910">
    <property type="match status" value="1"/>
</dbReference>
<dbReference type="GO" id="GO:0006508">
    <property type="term" value="P:proteolysis"/>
    <property type="evidence" value="ECO:0007669"/>
    <property type="project" value="UniProtKB-KW"/>
</dbReference>
<dbReference type="GO" id="GO:0005615">
    <property type="term" value="C:extracellular space"/>
    <property type="evidence" value="ECO:0007669"/>
    <property type="project" value="TreeGrafter"/>
</dbReference>
<feature type="binding site" evidence="9">
    <location>
        <position position="346"/>
    </location>
    <ligand>
        <name>Zn(2+)</name>
        <dbReference type="ChEBI" id="CHEBI:29105"/>
        <note>catalytic</note>
    </ligand>
</feature>
<evidence type="ECO:0000256" key="2">
    <source>
        <dbReference type="ARBA" id="ARBA00022438"/>
    </source>
</evidence>
<dbReference type="EMBL" id="PYSW02000043">
    <property type="protein sequence ID" value="KAG2374812.1"/>
    <property type="molecule type" value="Genomic_DNA"/>
</dbReference>
<evidence type="ECO:0000313" key="15">
    <source>
        <dbReference type="EMBL" id="KAG2374812.1"/>
    </source>
</evidence>
<dbReference type="Gene3D" id="1.25.50.20">
    <property type="match status" value="1"/>
</dbReference>
<feature type="site" description="Transition state stabilizer" evidence="10">
    <location>
        <position position="409"/>
    </location>
</feature>
<dbReference type="GO" id="GO:0070006">
    <property type="term" value="F:metalloaminopeptidase activity"/>
    <property type="evidence" value="ECO:0007669"/>
    <property type="project" value="TreeGrafter"/>
</dbReference>
<dbReference type="Gene3D" id="2.60.40.1730">
    <property type="entry name" value="tricorn interacting facor f3 domain"/>
    <property type="match status" value="1"/>
</dbReference>
<keyword evidence="5 11" id="KW-0378">Hydrolase</keyword>
<keyword evidence="16" id="KW-1185">Reference proteome</keyword>
<evidence type="ECO:0000313" key="16">
    <source>
        <dbReference type="Proteomes" id="UP000816034"/>
    </source>
</evidence>
<evidence type="ECO:0000256" key="5">
    <source>
        <dbReference type="ARBA" id="ARBA00022801"/>
    </source>
</evidence>
<comment type="cofactor">
    <cofactor evidence="9 11">
        <name>Zn(2+)</name>
        <dbReference type="ChEBI" id="CHEBI:29105"/>
    </cofactor>
    <text evidence="9 11">Binds 1 zinc ion per subunit.</text>
</comment>
<evidence type="ECO:0000259" key="14">
    <source>
        <dbReference type="Pfam" id="PF17900"/>
    </source>
</evidence>
<dbReference type="InterPro" id="IPR042097">
    <property type="entry name" value="Aminopeptidase_N-like_N_sf"/>
</dbReference>
<evidence type="ECO:0000256" key="11">
    <source>
        <dbReference type="RuleBase" id="RU364040"/>
    </source>
</evidence>
<feature type="domain" description="ERAP1-like C-terminal" evidence="13">
    <location>
        <begin position="550"/>
        <end position="865"/>
    </location>
</feature>
<evidence type="ECO:0000256" key="3">
    <source>
        <dbReference type="ARBA" id="ARBA00022670"/>
    </source>
</evidence>
<dbReference type="RefSeq" id="XP_044543986.1">
    <property type="nucleotide sequence ID" value="XM_044686113.1"/>
</dbReference>
<dbReference type="InterPro" id="IPR034016">
    <property type="entry name" value="M1_APN-typ"/>
</dbReference>
<keyword evidence="6 9" id="KW-0862">Zinc</keyword>
<feature type="binding site" evidence="9">
    <location>
        <position position="323"/>
    </location>
    <ligand>
        <name>Zn(2+)</name>
        <dbReference type="ChEBI" id="CHEBI:29105"/>
        <note>catalytic</note>
    </ligand>
</feature>
<gene>
    <name evidence="15" type="ORF">C9374_010556</name>
</gene>
<dbReference type="InterPro" id="IPR050344">
    <property type="entry name" value="Peptidase_M1_aminopeptidases"/>
</dbReference>
<feature type="active site" description="Proton acceptor" evidence="8">
    <location>
        <position position="324"/>
    </location>
</feature>
<proteinExistence type="inferred from homology"/>
<dbReference type="Gene3D" id="1.10.390.10">
    <property type="entry name" value="Neutral Protease Domain 2"/>
    <property type="match status" value="1"/>
</dbReference>
<evidence type="ECO:0000256" key="10">
    <source>
        <dbReference type="PIRSR" id="PIRSR634016-4"/>
    </source>
</evidence>
<name>A0AA88KJD9_NAELO</name>
<evidence type="ECO:0000259" key="13">
    <source>
        <dbReference type="Pfam" id="PF11838"/>
    </source>
</evidence>
<evidence type="ECO:0000256" key="6">
    <source>
        <dbReference type="ARBA" id="ARBA00022833"/>
    </source>
</evidence>
<dbReference type="InterPro" id="IPR045357">
    <property type="entry name" value="Aminopeptidase_N-like_N"/>
</dbReference>
<evidence type="ECO:0000256" key="7">
    <source>
        <dbReference type="ARBA" id="ARBA00023049"/>
    </source>
</evidence>
<evidence type="ECO:0000259" key="12">
    <source>
        <dbReference type="Pfam" id="PF01433"/>
    </source>
</evidence>